<dbReference type="RefSeq" id="XP_024347083.1">
    <property type="nucleotide sequence ID" value="XM_024498493.1"/>
</dbReference>
<dbReference type="CTD" id="36344959"/>
<dbReference type="SUPFAM" id="SSF100934">
    <property type="entry name" value="Heat shock protein 70kD (HSP70), C-terminal subdomain"/>
    <property type="match status" value="1"/>
</dbReference>
<dbReference type="OMA" id="SMTKGNK"/>
<dbReference type="GO" id="GO:0140662">
    <property type="term" value="F:ATP-dependent protein folding chaperone"/>
    <property type="evidence" value="ECO:0007669"/>
    <property type="project" value="InterPro"/>
</dbReference>
<dbReference type="Gene3D" id="2.60.34.10">
    <property type="entry name" value="Substrate Binding Domain Of DNAk, Chain A, domain 1"/>
    <property type="match status" value="1"/>
</dbReference>
<dbReference type="Pfam" id="PF00012">
    <property type="entry name" value="HSP70"/>
    <property type="match status" value="1"/>
</dbReference>
<dbReference type="InterPro" id="IPR043129">
    <property type="entry name" value="ATPase_NBD"/>
</dbReference>
<dbReference type="SUPFAM" id="SSF100920">
    <property type="entry name" value="Heat shock protein 70kD (HSP70), peptide-binding domain"/>
    <property type="match status" value="1"/>
</dbReference>
<dbReference type="Gene3D" id="3.30.420.40">
    <property type="match status" value="2"/>
</dbReference>
<accession>W6UBS2</accession>
<dbReference type="AlphaFoldDB" id="W6UBS2"/>
<dbReference type="EMBL" id="APAU02000139">
    <property type="protein sequence ID" value="EUB55887.1"/>
    <property type="molecule type" value="Genomic_DNA"/>
</dbReference>
<dbReference type="GO" id="GO:0005524">
    <property type="term" value="F:ATP binding"/>
    <property type="evidence" value="ECO:0007669"/>
    <property type="project" value="UniProtKB-KW"/>
</dbReference>
<evidence type="ECO:0000256" key="2">
    <source>
        <dbReference type="ARBA" id="ARBA00022741"/>
    </source>
</evidence>
<dbReference type="InterPro" id="IPR018181">
    <property type="entry name" value="Heat_shock_70_CS"/>
</dbReference>
<dbReference type="Gene3D" id="1.20.1270.10">
    <property type="match status" value="1"/>
</dbReference>
<proteinExistence type="inferred from homology"/>
<name>W6UBS2_ECHGR</name>
<comment type="caution">
    <text evidence="4">The sequence shown here is derived from an EMBL/GenBank/DDBJ whole genome shotgun (WGS) entry which is preliminary data.</text>
</comment>
<comment type="similarity">
    <text evidence="1">Belongs to the heat shock protein 70 family.</text>
</comment>
<reference evidence="4 5" key="1">
    <citation type="journal article" date="2013" name="Nat. Genet.">
        <title>The genome of the hydatid tapeworm Echinococcus granulosus.</title>
        <authorList>
            <person name="Zheng H."/>
            <person name="Zhang W."/>
            <person name="Zhang L."/>
            <person name="Zhang Z."/>
            <person name="Li J."/>
            <person name="Lu G."/>
            <person name="Zhu Y."/>
            <person name="Wang Y."/>
            <person name="Huang Y."/>
            <person name="Liu J."/>
            <person name="Kang H."/>
            <person name="Chen J."/>
            <person name="Wang L."/>
            <person name="Chen A."/>
            <person name="Yu S."/>
            <person name="Gao Z."/>
            <person name="Jin L."/>
            <person name="Gu W."/>
            <person name="Wang Z."/>
            <person name="Zhao L."/>
            <person name="Shi B."/>
            <person name="Wen H."/>
            <person name="Lin R."/>
            <person name="Jones M.K."/>
            <person name="Brejova B."/>
            <person name="Vinar T."/>
            <person name="Zhao G."/>
            <person name="McManus D.P."/>
            <person name="Chen Z."/>
            <person name="Zhou Y."/>
            <person name="Wang S."/>
        </authorList>
    </citation>
    <scope>NUCLEOTIDE SEQUENCE [LARGE SCALE GENOMIC DNA]</scope>
</reference>
<gene>
    <name evidence="4" type="ORF">EGR_09244</name>
</gene>
<dbReference type="Proteomes" id="UP000019149">
    <property type="component" value="Unassembled WGS sequence"/>
</dbReference>
<organism evidence="4 5">
    <name type="scientific">Echinococcus granulosus</name>
    <name type="common">Hydatid tapeworm</name>
    <dbReference type="NCBI Taxonomy" id="6210"/>
    <lineage>
        <taxon>Eukaryota</taxon>
        <taxon>Metazoa</taxon>
        <taxon>Spiralia</taxon>
        <taxon>Lophotrochozoa</taxon>
        <taxon>Platyhelminthes</taxon>
        <taxon>Cestoda</taxon>
        <taxon>Eucestoda</taxon>
        <taxon>Cyclophyllidea</taxon>
        <taxon>Taeniidae</taxon>
        <taxon>Echinococcus</taxon>
        <taxon>Echinococcus granulosus group</taxon>
    </lineage>
</organism>
<dbReference type="InterPro" id="IPR029047">
    <property type="entry name" value="HSP70_peptide-bd_sf"/>
</dbReference>
<dbReference type="GeneID" id="36344959"/>
<evidence type="ECO:0000313" key="4">
    <source>
        <dbReference type="EMBL" id="EUB55887.1"/>
    </source>
</evidence>
<dbReference type="InterPro" id="IPR013126">
    <property type="entry name" value="Hsp_70_fam"/>
</dbReference>
<dbReference type="SUPFAM" id="SSF53067">
    <property type="entry name" value="Actin-like ATPase domain"/>
    <property type="match status" value="1"/>
</dbReference>
<dbReference type="FunFam" id="2.60.34.10:FF:000002">
    <property type="entry name" value="Heat shock 70 kDa"/>
    <property type="match status" value="1"/>
</dbReference>
<dbReference type="PANTHER" id="PTHR19375">
    <property type="entry name" value="HEAT SHOCK PROTEIN 70KDA"/>
    <property type="match status" value="1"/>
</dbReference>
<evidence type="ECO:0000313" key="5">
    <source>
        <dbReference type="Proteomes" id="UP000019149"/>
    </source>
</evidence>
<protein>
    <submittedName>
        <fullName evidence="4">Heat shock cognate protein</fullName>
    </submittedName>
</protein>
<dbReference type="OrthoDB" id="6151140at2759"/>
<keyword evidence="4" id="KW-0346">Stress response</keyword>
<dbReference type="PRINTS" id="PR00301">
    <property type="entry name" value="HEATSHOCK70"/>
</dbReference>
<dbReference type="STRING" id="6210.W6UBS2"/>
<dbReference type="InterPro" id="IPR029048">
    <property type="entry name" value="HSP70_C_sf"/>
</dbReference>
<evidence type="ECO:0000256" key="1">
    <source>
        <dbReference type="ARBA" id="ARBA00007381"/>
    </source>
</evidence>
<keyword evidence="3" id="KW-0067">ATP-binding</keyword>
<sequence>MNAVKTALNDAKLNKADIHEVVLVGGSTRIPKVQKMLQDIFTASKLNKSINPDEAVAYGATLLAANLTGDKSETVQDLILLELTSLSLGVETEGGEMSTVIKRNTRIPTKQTSKYCTCKDNQQSVLVKVYEGERAMTSENKLLGEFLLSGLPLAPRGETKLEAIFEIDENGILHVSAVEMLTGKQNSITITNYKGRLSEEEIEKMLNDAEKFKQEDEKQRSRMAARNRLLDYIYSIKRKLENEEVKQRTSEEYRQNVLEMWEDAIKWTDAEEQATEDDYEQMRTKFESVGSLIMATKQLGL</sequence>
<dbReference type="KEGG" id="egl:EGR_09244"/>
<keyword evidence="5" id="KW-1185">Reference proteome</keyword>
<keyword evidence="2" id="KW-0547">Nucleotide-binding</keyword>
<dbReference type="PROSITE" id="PS01036">
    <property type="entry name" value="HSP70_3"/>
    <property type="match status" value="1"/>
</dbReference>
<evidence type="ECO:0000256" key="3">
    <source>
        <dbReference type="ARBA" id="ARBA00022840"/>
    </source>
</evidence>